<organism evidence="1 2">
    <name type="scientific">Fistulifera solaris</name>
    <name type="common">Oleaginous diatom</name>
    <dbReference type="NCBI Taxonomy" id="1519565"/>
    <lineage>
        <taxon>Eukaryota</taxon>
        <taxon>Sar</taxon>
        <taxon>Stramenopiles</taxon>
        <taxon>Ochrophyta</taxon>
        <taxon>Bacillariophyta</taxon>
        <taxon>Bacillariophyceae</taxon>
        <taxon>Bacillariophycidae</taxon>
        <taxon>Naviculales</taxon>
        <taxon>Naviculaceae</taxon>
        <taxon>Fistulifera</taxon>
    </lineage>
</organism>
<dbReference type="Proteomes" id="UP000198406">
    <property type="component" value="Unassembled WGS sequence"/>
</dbReference>
<sequence length="232" mass="25894">MKAIVKPFLISFTLIDVSALFLSDLATPCLLIDVGFLHKQQASAMEPFPLPRLQIGSYSLVPKVFQCSDRYTEGTGFLAMDDALTPGVCYLHTTVVEPTNEEASDARNLAELDLPENSSYKAHLVLGLNNHHVISYYWARSAGAGSSMEAPGIELVSNKLRWLSDDWKECNSNDGKRSEWVAFLRPKDTVQLLPDEDWRSWELPIWGVSSRGRPLGSEPAVICAWDRIDLPE</sequence>
<comment type="caution">
    <text evidence="1">The sequence shown here is derived from an EMBL/GenBank/DDBJ whole genome shotgun (WGS) entry which is preliminary data.</text>
</comment>
<protein>
    <submittedName>
        <fullName evidence="1">Uncharacterized protein</fullName>
    </submittedName>
</protein>
<dbReference type="OrthoDB" id="199096at2759"/>
<dbReference type="InParanoid" id="A0A1Z5JW63"/>
<proteinExistence type="predicted"/>
<reference evidence="1 2" key="1">
    <citation type="journal article" date="2015" name="Plant Cell">
        <title>Oil accumulation by the oleaginous diatom Fistulifera solaris as revealed by the genome and transcriptome.</title>
        <authorList>
            <person name="Tanaka T."/>
            <person name="Maeda Y."/>
            <person name="Veluchamy A."/>
            <person name="Tanaka M."/>
            <person name="Abida H."/>
            <person name="Marechal E."/>
            <person name="Bowler C."/>
            <person name="Muto M."/>
            <person name="Sunaga Y."/>
            <person name="Tanaka M."/>
            <person name="Yoshino T."/>
            <person name="Taniguchi T."/>
            <person name="Fukuda Y."/>
            <person name="Nemoto M."/>
            <person name="Matsumoto M."/>
            <person name="Wong P.S."/>
            <person name="Aburatani S."/>
            <person name="Fujibuchi W."/>
        </authorList>
    </citation>
    <scope>NUCLEOTIDE SEQUENCE [LARGE SCALE GENOMIC DNA]</scope>
    <source>
        <strain evidence="1 2">JPCC DA0580</strain>
    </source>
</reference>
<name>A0A1Z5JW63_FISSO</name>
<evidence type="ECO:0000313" key="1">
    <source>
        <dbReference type="EMBL" id="GAX18277.1"/>
    </source>
</evidence>
<dbReference type="AlphaFoldDB" id="A0A1Z5JW63"/>
<evidence type="ECO:0000313" key="2">
    <source>
        <dbReference type="Proteomes" id="UP000198406"/>
    </source>
</evidence>
<keyword evidence="2" id="KW-1185">Reference proteome</keyword>
<gene>
    <name evidence="1" type="ORF">FisN_20Lu055</name>
</gene>
<accession>A0A1Z5JW63</accession>
<dbReference type="EMBL" id="BDSP01000126">
    <property type="protein sequence ID" value="GAX18277.1"/>
    <property type="molecule type" value="Genomic_DNA"/>
</dbReference>